<proteinExistence type="predicted"/>
<evidence type="ECO:0000313" key="3">
    <source>
        <dbReference type="Proteomes" id="UP001342314"/>
    </source>
</evidence>
<dbReference type="EMBL" id="BQKY01000001">
    <property type="protein sequence ID" value="GJN87294.1"/>
    <property type="molecule type" value="Genomic_DNA"/>
</dbReference>
<keyword evidence="3" id="KW-1185">Reference proteome</keyword>
<evidence type="ECO:0000313" key="2">
    <source>
        <dbReference type="EMBL" id="GJN87294.1"/>
    </source>
</evidence>
<evidence type="ECO:0008006" key="4">
    <source>
        <dbReference type="Google" id="ProtNLM"/>
    </source>
</evidence>
<feature type="compositionally biased region" description="Pro residues" evidence="1">
    <location>
        <begin position="42"/>
        <end position="52"/>
    </location>
</feature>
<gene>
    <name evidence="2" type="ORF">Rhopal_000242-T1</name>
</gene>
<dbReference type="Proteomes" id="UP001342314">
    <property type="component" value="Unassembled WGS sequence"/>
</dbReference>
<feature type="compositionally biased region" description="Low complexity" evidence="1">
    <location>
        <begin position="195"/>
        <end position="207"/>
    </location>
</feature>
<feature type="compositionally biased region" description="Low complexity" evidence="1">
    <location>
        <begin position="25"/>
        <end position="41"/>
    </location>
</feature>
<accession>A0AAV5GA39</accession>
<feature type="compositionally biased region" description="Low complexity" evidence="1">
    <location>
        <begin position="156"/>
        <end position="176"/>
    </location>
</feature>
<protein>
    <recommendedName>
        <fullName evidence="4">Proteophosphoglycan ppg4</fullName>
    </recommendedName>
</protein>
<feature type="region of interest" description="Disordered" evidence="1">
    <location>
        <begin position="1"/>
        <end position="309"/>
    </location>
</feature>
<feature type="compositionally biased region" description="Low complexity" evidence="1">
    <location>
        <begin position="256"/>
        <end position="271"/>
    </location>
</feature>
<comment type="caution">
    <text evidence="2">The sequence shown here is derived from an EMBL/GenBank/DDBJ whole genome shotgun (WGS) entry which is preliminary data.</text>
</comment>
<dbReference type="AlphaFoldDB" id="A0AAV5GA39"/>
<sequence length="309" mass="31972">MCTTSSSNRDHQSAPSPQRNHHRSSSPSRAAAADQQPSQSRAPPPAHLPPPAVKALRPQRPAAPVRLATPRSGYPFPVMVSHGGTPQEEIEPTLEPYKDAPRPQPPSRKHTKQGDGWDTPGSSSGGLSRASSLTSNTSSRGIGNKLGHLPLSRLTSAFSDASSSPSPVSSSSCSTPDDNESVSSPFVSEEDMKAARAASGLPGAASAVTTPADIARSRLKHAGSTPGAPPPAPLVHTTVADGTHHLLVDREDVRQGSYSSSTSSRGSSPGASERKQLRNPLAQGLAGLSVSSHSGEEKEPGVGAKWEVD</sequence>
<name>A0AAV5GA39_9BASI</name>
<organism evidence="2 3">
    <name type="scientific">Rhodotorula paludigena</name>
    <dbReference type="NCBI Taxonomy" id="86838"/>
    <lineage>
        <taxon>Eukaryota</taxon>
        <taxon>Fungi</taxon>
        <taxon>Dikarya</taxon>
        <taxon>Basidiomycota</taxon>
        <taxon>Pucciniomycotina</taxon>
        <taxon>Microbotryomycetes</taxon>
        <taxon>Sporidiobolales</taxon>
        <taxon>Sporidiobolaceae</taxon>
        <taxon>Rhodotorula</taxon>
    </lineage>
</organism>
<feature type="compositionally biased region" description="Basic and acidic residues" evidence="1">
    <location>
        <begin position="242"/>
        <end position="254"/>
    </location>
</feature>
<feature type="compositionally biased region" description="Low complexity" evidence="1">
    <location>
        <begin position="121"/>
        <end position="140"/>
    </location>
</feature>
<reference evidence="2 3" key="1">
    <citation type="submission" date="2021-12" db="EMBL/GenBank/DDBJ databases">
        <title>High titer production of polyol ester of fatty acids by Rhodotorula paludigena BS15 towards product separation-free biomass refinery.</title>
        <authorList>
            <person name="Mano J."/>
            <person name="Ono H."/>
            <person name="Tanaka T."/>
            <person name="Naito K."/>
            <person name="Sushida H."/>
            <person name="Ike M."/>
            <person name="Tokuyasu K."/>
            <person name="Kitaoka M."/>
        </authorList>
    </citation>
    <scope>NUCLEOTIDE SEQUENCE [LARGE SCALE GENOMIC DNA]</scope>
    <source>
        <strain evidence="2 3">BS15</strain>
    </source>
</reference>
<feature type="compositionally biased region" description="Basic and acidic residues" evidence="1">
    <location>
        <begin position="294"/>
        <end position="309"/>
    </location>
</feature>
<evidence type="ECO:0000256" key="1">
    <source>
        <dbReference type="SAM" id="MobiDB-lite"/>
    </source>
</evidence>